<reference evidence="10" key="1">
    <citation type="submission" date="2025-08" db="UniProtKB">
        <authorList>
            <consortium name="Ensembl"/>
        </authorList>
    </citation>
    <scope>IDENTIFICATION</scope>
</reference>
<dbReference type="PROSITE" id="PS00118">
    <property type="entry name" value="PA2_HIS"/>
    <property type="match status" value="1"/>
</dbReference>
<dbReference type="GO" id="GO:0042130">
    <property type="term" value="P:negative regulation of T cell proliferation"/>
    <property type="evidence" value="ECO:0007669"/>
    <property type="project" value="TreeGrafter"/>
</dbReference>
<dbReference type="Proteomes" id="UP000694413">
    <property type="component" value="Unassembled WGS sequence"/>
</dbReference>
<keyword evidence="11" id="KW-1185">Reference proteome</keyword>
<dbReference type="GO" id="GO:0005543">
    <property type="term" value="F:phospholipid binding"/>
    <property type="evidence" value="ECO:0007669"/>
    <property type="project" value="TreeGrafter"/>
</dbReference>
<evidence type="ECO:0000259" key="9">
    <source>
        <dbReference type="SMART" id="SM00085"/>
    </source>
</evidence>
<keyword evidence="3 6" id="KW-1015">Disulfide bond</keyword>
<dbReference type="Pfam" id="PF00068">
    <property type="entry name" value="Phospholip_A2_1"/>
    <property type="match status" value="1"/>
</dbReference>
<comment type="cofactor">
    <cofactor evidence="5">
        <name>Ca(2+)</name>
        <dbReference type="ChEBI" id="CHEBI:29108"/>
    </cofactor>
    <text evidence="5">Binds 1 Ca(2+) ion per subunit.</text>
</comment>
<feature type="active site" evidence="4">
    <location>
        <position position="169"/>
    </location>
</feature>
<protein>
    <recommendedName>
        <fullName evidence="8">Phospholipase A2</fullName>
        <ecNumber evidence="8">3.1.1.4</ecNumber>
    </recommendedName>
</protein>
<evidence type="ECO:0000256" key="5">
    <source>
        <dbReference type="PIRSR" id="PIRSR601211-2"/>
    </source>
</evidence>
<dbReference type="Gene3D" id="1.20.90.10">
    <property type="entry name" value="Phospholipase A2 domain"/>
    <property type="match status" value="1"/>
</dbReference>
<comment type="catalytic activity">
    <reaction evidence="8">
        <text>a 1,2-diacyl-sn-glycero-3-phosphocholine + H2O = a 1-acyl-sn-glycero-3-phosphocholine + a fatty acid + H(+)</text>
        <dbReference type="Rhea" id="RHEA:15801"/>
        <dbReference type="ChEBI" id="CHEBI:15377"/>
        <dbReference type="ChEBI" id="CHEBI:15378"/>
        <dbReference type="ChEBI" id="CHEBI:28868"/>
        <dbReference type="ChEBI" id="CHEBI:57643"/>
        <dbReference type="ChEBI" id="CHEBI:58168"/>
        <dbReference type="EC" id="3.1.1.4"/>
    </reaction>
</comment>
<dbReference type="GO" id="GO:0006644">
    <property type="term" value="P:phospholipid metabolic process"/>
    <property type="evidence" value="ECO:0007669"/>
    <property type="project" value="InterPro"/>
</dbReference>
<keyword evidence="8" id="KW-0378">Hydrolase</keyword>
<evidence type="ECO:0000256" key="8">
    <source>
        <dbReference type="RuleBase" id="RU361236"/>
    </source>
</evidence>
<feature type="disulfide bond" evidence="6">
    <location>
        <begin position="150"/>
        <end position="166"/>
    </location>
</feature>
<dbReference type="GO" id="GO:0005509">
    <property type="term" value="F:calcium ion binding"/>
    <property type="evidence" value="ECO:0007669"/>
    <property type="project" value="InterPro"/>
</dbReference>
<dbReference type="PANTHER" id="PTHR11716:SF9">
    <property type="entry name" value="PHOSPHOLIPASE A2, MEMBRANE ASSOCIATED"/>
    <property type="match status" value="1"/>
</dbReference>
<sequence>MPSLNQSCPFPPDVAPWCWEGQRRSISGWCRVCLLPPQAGSDAAFPPLPTQHPPVRGVRGWGLGGFLAFLKRGRMAPSPLQGSPVSEFWLRQMGASYIKQAELAAGHCKPAGLSQGLSPAHGSLLQLHQMISEATGKNAFLYYGFYGCYCGLGGRGQPKDATDRCCQLHDACYHSLLRHGCDAKARSYYYSWHHGRLSCGQGSRCDFLSCECDRSLALCLRRNARSYQRRYRFYPNWLCR</sequence>
<feature type="disulfide bond" evidence="6">
    <location>
        <begin position="199"/>
        <end position="210"/>
    </location>
</feature>
<dbReference type="GO" id="GO:0047498">
    <property type="term" value="F:calcium-dependent phospholipase A2 activity"/>
    <property type="evidence" value="ECO:0007669"/>
    <property type="project" value="TreeGrafter"/>
</dbReference>
<keyword evidence="5 8" id="KW-0106">Calcium</keyword>
<evidence type="ECO:0000256" key="6">
    <source>
        <dbReference type="PIRSR" id="PIRSR601211-3"/>
    </source>
</evidence>
<dbReference type="PANTHER" id="PTHR11716">
    <property type="entry name" value="PHOSPHOLIPASE A2 FAMILY MEMBER"/>
    <property type="match status" value="1"/>
</dbReference>
<evidence type="ECO:0000256" key="3">
    <source>
        <dbReference type="ARBA" id="ARBA00023157"/>
    </source>
</evidence>
<feature type="disulfide bond" evidence="6">
    <location>
        <begin position="172"/>
        <end position="212"/>
    </location>
</feature>
<keyword evidence="5" id="KW-0479">Metal-binding</keyword>
<feature type="domain" description="Phospholipase A2-like central" evidence="9">
    <location>
        <begin position="123"/>
        <end position="240"/>
    </location>
</feature>
<dbReference type="CDD" id="cd00125">
    <property type="entry name" value="PLA2c"/>
    <property type="match status" value="1"/>
</dbReference>
<dbReference type="InterPro" id="IPR036444">
    <property type="entry name" value="PLipase_A2_dom_sf"/>
</dbReference>
<dbReference type="InterPro" id="IPR033113">
    <property type="entry name" value="PLA2_histidine"/>
</dbReference>
<organism evidence="10 11">
    <name type="scientific">Zonotrichia albicollis</name>
    <name type="common">White-throated sparrow</name>
    <name type="synonym">Fringilla albicollis</name>
    <dbReference type="NCBI Taxonomy" id="44394"/>
    <lineage>
        <taxon>Eukaryota</taxon>
        <taxon>Metazoa</taxon>
        <taxon>Chordata</taxon>
        <taxon>Craniata</taxon>
        <taxon>Vertebrata</taxon>
        <taxon>Euteleostomi</taxon>
        <taxon>Archelosauria</taxon>
        <taxon>Archosauria</taxon>
        <taxon>Dinosauria</taxon>
        <taxon>Saurischia</taxon>
        <taxon>Theropoda</taxon>
        <taxon>Coelurosauria</taxon>
        <taxon>Aves</taxon>
        <taxon>Neognathae</taxon>
        <taxon>Neoaves</taxon>
        <taxon>Telluraves</taxon>
        <taxon>Australaves</taxon>
        <taxon>Passeriformes</taxon>
        <taxon>Passerellidae</taxon>
        <taxon>Zonotrichia</taxon>
    </lineage>
</organism>
<feature type="binding site" evidence="5">
    <location>
        <position position="151"/>
    </location>
    <ligand>
        <name>Ca(2+)</name>
        <dbReference type="ChEBI" id="CHEBI:29108"/>
    </ligand>
</feature>
<feature type="binding site" evidence="5">
    <location>
        <position position="170"/>
    </location>
    <ligand>
        <name>Ca(2+)</name>
        <dbReference type="ChEBI" id="CHEBI:29108"/>
    </ligand>
</feature>
<keyword evidence="2 8" id="KW-0964">Secreted</keyword>
<evidence type="ECO:0000313" key="11">
    <source>
        <dbReference type="Proteomes" id="UP000694413"/>
    </source>
</evidence>
<dbReference type="GO" id="GO:0050482">
    <property type="term" value="P:arachidonate secretion"/>
    <property type="evidence" value="ECO:0007669"/>
    <property type="project" value="InterPro"/>
</dbReference>
<evidence type="ECO:0000256" key="2">
    <source>
        <dbReference type="ARBA" id="ARBA00022525"/>
    </source>
</evidence>
<feature type="disulfide bond" evidence="6">
    <location>
        <begin position="181"/>
        <end position="205"/>
    </location>
</feature>
<evidence type="ECO:0000313" key="10">
    <source>
        <dbReference type="Ensembl" id="ENSZALP00000003989.1"/>
    </source>
</evidence>
<dbReference type="AlphaFoldDB" id="A0A8D2M6K5"/>
<feature type="active site" evidence="4">
    <location>
        <position position="213"/>
    </location>
</feature>
<dbReference type="SUPFAM" id="SSF48619">
    <property type="entry name" value="Phospholipase A2, PLA2"/>
    <property type="match status" value="1"/>
</dbReference>
<dbReference type="InterPro" id="IPR016090">
    <property type="entry name" value="PLA2-like_dom"/>
</dbReference>
<comment type="similarity">
    <text evidence="7">Belongs to the phospholipase A2 family.</text>
</comment>
<dbReference type="FunFam" id="1.20.90.10:FF:000001">
    <property type="entry name" value="Basic phospholipase A2 homolog"/>
    <property type="match status" value="1"/>
</dbReference>
<dbReference type="GO" id="GO:0016042">
    <property type="term" value="P:lipid catabolic process"/>
    <property type="evidence" value="ECO:0007669"/>
    <property type="project" value="InterPro"/>
</dbReference>
<dbReference type="PRINTS" id="PR00389">
    <property type="entry name" value="PHPHLIPASEA2"/>
</dbReference>
<dbReference type="GO" id="GO:0005576">
    <property type="term" value="C:extracellular region"/>
    <property type="evidence" value="ECO:0007669"/>
    <property type="project" value="UniProtKB-SubCell"/>
</dbReference>
<evidence type="ECO:0000256" key="7">
    <source>
        <dbReference type="RuleBase" id="RU003654"/>
    </source>
</evidence>
<keyword evidence="8" id="KW-0443">Lipid metabolism</keyword>
<comment type="subcellular location">
    <subcellularLocation>
        <location evidence="1 8">Secreted</location>
    </subcellularLocation>
</comment>
<proteinExistence type="inferred from homology"/>
<dbReference type="Ensembl" id="ENSZALT00000006129.1">
    <property type="protein sequence ID" value="ENSZALP00000003989.1"/>
    <property type="gene ID" value="ENSZALG00000003833.1"/>
</dbReference>
<evidence type="ECO:0000256" key="1">
    <source>
        <dbReference type="ARBA" id="ARBA00004613"/>
    </source>
</evidence>
<dbReference type="InterPro" id="IPR001211">
    <property type="entry name" value="PLA2"/>
</dbReference>
<evidence type="ECO:0000256" key="4">
    <source>
        <dbReference type="PIRSR" id="PIRSR601211-1"/>
    </source>
</evidence>
<feature type="disulfide bond" evidence="6">
    <location>
        <begin position="165"/>
        <end position="219"/>
    </location>
</feature>
<gene>
    <name evidence="10" type="primary">LOC102071734</name>
</gene>
<dbReference type="SMART" id="SM00085">
    <property type="entry name" value="PA2c"/>
    <property type="match status" value="1"/>
</dbReference>
<reference evidence="10" key="2">
    <citation type="submission" date="2025-09" db="UniProtKB">
        <authorList>
            <consortium name="Ensembl"/>
        </authorList>
    </citation>
    <scope>IDENTIFICATION</scope>
</reference>
<accession>A0A8D2M6K5</accession>
<name>A0A8D2M6K5_ZONAL</name>
<feature type="binding site" evidence="5">
    <location>
        <position position="153"/>
    </location>
    <ligand>
        <name>Ca(2+)</name>
        <dbReference type="ChEBI" id="CHEBI:29108"/>
    </ligand>
</feature>
<feature type="binding site" evidence="5">
    <location>
        <position position="149"/>
    </location>
    <ligand>
        <name>Ca(2+)</name>
        <dbReference type="ChEBI" id="CHEBI:29108"/>
    </ligand>
</feature>
<dbReference type="EC" id="3.1.1.4" evidence="8"/>